<evidence type="ECO:0000256" key="2">
    <source>
        <dbReference type="ARBA" id="ARBA00022741"/>
    </source>
</evidence>
<dbReference type="OrthoDB" id="2960217at2"/>
<dbReference type="PROSITE" id="PS00211">
    <property type="entry name" value="ABC_TRANSPORTER_1"/>
    <property type="match status" value="1"/>
</dbReference>
<evidence type="ECO:0000256" key="3">
    <source>
        <dbReference type="ARBA" id="ARBA00022840"/>
    </source>
</evidence>
<dbReference type="GO" id="GO:0005524">
    <property type="term" value="F:ATP binding"/>
    <property type="evidence" value="ECO:0007669"/>
    <property type="project" value="UniProtKB-KW"/>
</dbReference>
<keyword evidence="1" id="KW-0813">Transport</keyword>
<evidence type="ECO:0000259" key="4">
    <source>
        <dbReference type="PROSITE" id="PS50893"/>
    </source>
</evidence>
<dbReference type="InterPro" id="IPR003439">
    <property type="entry name" value="ABC_transporter-like_ATP-bd"/>
</dbReference>
<dbReference type="RefSeq" id="WP_085495621.1">
    <property type="nucleotide sequence ID" value="NZ_FXAZ01000004.1"/>
</dbReference>
<dbReference type="STRING" id="1852522.SAMN06295960_3158"/>
<evidence type="ECO:0000256" key="1">
    <source>
        <dbReference type="ARBA" id="ARBA00022448"/>
    </source>
</evidence>
<organism evidence="5 6">
    <name type="scientific">Paenibacillus aquistagni</name>
    <dbReference type="NCBI Taxonomy" id="1852522"/>
    <lineage>
        <taxon>Bacteria</taxon>
        <taxon>Bacillati</taxon>
        <taxon>Bacillota</taxon>
        <taxon>Bacilli</taxon>
        <taxon>Bacillales</taxon>
        <taxon>Paenibacillaceae</taxon>
        <taxon>Paenibacillus</taxon>
    </lineage>
</organism>
<dbReference type="CDD" id="cd03230">
    <property type="entry name" value="ABC_DR_subfamily_A"/>
    <property type="match status" value="1"/>
</dbReference>
<dbReference type="Proteomes" id="UP000193834">
    <property type="component" value="Unassembled WGS sequence"/>
</dbReference>
<dbReference type="SUPFAM" id="SSF52540">
    <property type="entry name" value="P-loop containing nucleoside triphosphate hydrolases"/>
    <property type="match status" value="1"/>
</dbReference>
<accession>A0A1X7LB63</accession>
<dbReference type="InterPro" id="IPR017871">
    <property type="entry name" value="ABC_transporter-like_CS"/>
</dbReference>
<reference evidence="5 6" key="1">
    <citation type="submission" date="2017-04" db="EMBL/GenBank/DDBJ databases">
        <authorList>
            <person name="Afonso C.L."/>
            <person name="Miller P.J."/>
            <person name="Scott M.A."/>
            <person name="Spackman E."/>
            <person name="Goraichik I."/>
            <person name="Dimitrov K.M."/>
            <person name="Suarez D.L."/>
            <person name="Swayne D.E."/>
        </authorList>
    </citation>
    <scope>NUCLEOTIDE SEQUENCE [LARGE SCALE GENOMIC DNA]</scope>
    <source>
        <strain evidence="5 6">11</strain>
    </source>
</reference>
<proteinExistence type="predicted"/>
<dbReference type="InterPro" id="IPR003593">
    <property type="entry name" value="AAA+_ATPase"/>
</dbReference>
<dbReference type="PROSITE" id="PS50893">
    <property type="entry name" value="ABC_TRANSPORTER_2"/>
    <property type="match status" value="1"/>
</dbReference>
<evidence type="ECO:0000313" key="6">
    <source>
        <dbReference type="Proteomes" id="UP000193834"/>
    </source>
</evidence>
<evidence type="ECO:0000313" key="5">
    <source>
        <dbReference type="EMBL" id="SMG50714.1"/>
    </source>
</evidence>
<protein>
    <submittedName>
        <fullName evidence="5">ABC-2 type transport system ATP-binding protein</fullName>
    </submittedName>
</protein>
<dbReference type="AlphaFoldDB" id="A0A1X7LB63"/>
<dbReference type="PANTHER" id="PTHR42939:SF1">
    <property type="entry name" value="ABC TRANSPORTER ATP-BINDING PROTEIN ALBC-RELATED"/>
    <property type="match status" value="1"/>
</dbReference>
<sequence length="302" mass="34047">MSESNAISFHHVAKQRGELRVGPIDLELPSGCVTAIVGVNGSGKSTLINLLLGLIHPDQGEIRMGGKRYEPVNDVAWKQELGYVAELPNSEDDGLTAEKMAQFASYWYPNWNWQVYRKLTAKYQVPPSTKLSKMSKGMRRKLEIVLALSHQPKVLLLDEPSSGLDPIAWRSMIEDIQTVLDDGKHTVIIATHVIEEVKRLADYILFLHQGQVLRLVEKDQLFDDWKEYWINGVIAEDLLGAPGLTDAGQERGMVRAVAYDARKLEAYLQDEGLEVVNTQALALDEVMIHMIRMSEERSVRTR</sequence>
<dbReference type="SMART" id="SM00382">
    <property type="entry name" value="AAA"/>
    <property type="match status" value="1"/>
</dbReference>
<keyword evidence="6" id="KW-1185">Reference proteome</keyword>
<gene>
    <name evidence="5" type="ORF">SAMN06295960_3158</name>
</gene>
<dbReference type="EMBL" id="FXAZ01000004">
    <property type="protein sequence ID" value="SMG50714.1"/>
    <property type="molecule type" value="Genomic_DNA"/>
</dbReference>
<dbReference type="Gene3D" id="3.40.50.300">
    <property type="entry name" value="P-loop containing nucleotide triphosphate hydrolases"/>
    <property type="match status" value="1"/>
</dbReference>
<keyword evidence="3 5" id="KW-0067">ATP-binding</keyword>
<feature type="domain" description="ABC transporter" evidence="4">
    <location>
        <begin position="2"/>
        <end position="234"/>
    </location>
</feature>
<dbReference type="Pfam" id="PF00005">
    <property type="entry name" value="ABC_tran"/>
    <property type="match status" value="1"/>
</dbReference>
<dbReference type="InterPro" id="IPR051782">
    <property type="entry name" value="ABC_Transporter_VariousFunc"/>
</dbReference>
<dbReference type="PANTHER" id="PTHR42939">
    <property type="entry name" value="ABC TRANSPORTER ATP-BINDING PROTEIN ALBC-RELATED"/>
    <property type="match status" value="1"/>
</dbReference>
<keyword evidence="2" id="KW-0547">Nucleotide-binding</keyword>
<name>A0A1X7LB63_9BACL</name>
<dbReference type="GO" id="GO:0016887">
    <property type="term" value="F:ATP hydrolysis activity"/>
    <property type="evidence" value="ECO:0007669"/>
    <property type="project" value="InterPro"/>
</dbReference>
<dbReference type="InterPro" id="IPR027417">
    <property type="entry name" value="P-loop_NTPase"/>
</dbReference>